<dbReference type="AlphaFoldDB" id="D5PDE4"/>
<organism evidence="2 3">
    <name type="scientific">Mycobacterium parascrofulaceum ATCC BAA-614</name>
    <dbReference type="NCBI Taxonomy" id="525368"/>
    <lineage>
        <taxon>Bacteria</taxon>
        <taxon>Bacillati</taxon>
        <taxon>Actinomycetota</taxon>
        <taxon>Actinomycetes</taxon>
        <taxon>Mycobacteriales</taxon>
        <taxon>Mycobacteriaceae</taxon>
        <taxon>Mycobacterium</taxon>
        <taxon>Mycobacterium simiae complex</taxon>
    </lineage>
</organism>
<reference evidence="2 3" key="1">
    <citation type="submission" date="2010-04" db="EMBL/GenBank/DDBJ databases">
        <authorList>
            <person name="Muzny D."/>
            <person name="Qin X."/>
            <person name="Deng J."/>
            <person name="Jiang H."/>
            <person name="Liu Y."/>
            <person name="Qu J."/>
            <person name="Song X.-Z."/>
            <person name="Zhang L."/>
            <person name="Thornton R."/>
            <person name="Coyle M."/>
            <person name="Francisco L."/>
            <person name="Jackson L."/>
            <person name="Javaid M."/>
            <person name="Korchina V."/>
            <person name="Kovar C."/>
            <person name="Mata R."/>
            <person name="Mathew T."/>
            <person name="Ngo R."/>
            <person name="Nguyen L."/>
            <person name="Nguyen N."/>
            <person name="Okwuonu G."/>
            <person name="Ongeri F."/>
            <person name="Pham C."/>
            <person name="Simmons D."/>
            <person name="Wilczek-Boney K."/>
            <person name="Hale W."/>
            <person name="Jakkamsetti A."/>
            <person name="Pham P."/>
            <person name="Ruth R."/>
            <person name="San Lucas F."/>
            <person name="Warren J."/>
            <person name="Zhang J."/>
            <person name="Zhao Z."/>
            <person name="Zhou C."/>
            <person name="Zhu D."/>
            <person name="Lee S."/>
            <person name="Bess C."/>
            <person name="Blankenburg K."/>
            <person name="Forbes L."/>
            <person name="Fu Q."/>
            <person name="Gubbala S."/>
            <person name="Hirani K."/>
            <person name="Jayaseelan J.C."/>
            <person name="Lara F."/>
            <person name="Munidasa M."/>
            <person name="Palculict T."/>
            <person name="Patil S."/>
            <person name="Pu L.-L."/>
            <person name="Saada N."/>
            <person name="Tang L."/>
            <person name="Weissenberger G."/>
            <person name="Zhu Y."/>
            <person name="Hemphill L."/>
            <person name="Shang Y."/>
            <person name="Youmans B."/>
            <person name="Ayvaz T."/>
            <person name="Ross M."/>
            <person name="Santibanez J."/>
            <person name="Aqrawi P."/>
            <person name="Gross S."/>
            <person name="Joshi V."/>
            <person name="Fowler G."/>
            <person name="Nazareth L."/>
            <person name="Reid J."/>
            <person name="Worley K."/>
            <person name="Petrosino J."/>
            <person name="Highlander S."/>
            <person name="Gibbs R."/>
        </authorList>
    </citation>
    <scope>NUCLEOTIDE SEQUENCE [LARGE SCALE GENOMIC DNA]</scope>
    <source>
        <strain evidence="2 3">ATCC BAA-614</strain>
    </source>
</reference>
<dbReference type="eggNOG" id="COG2905">
    <property type="taxonomic scope" value="Bacteria"/>
</dbReference>
<evidence type="ECO:0000313" key="3">
    <source>
        <dbReference type="Proteomes" id="UP000003653"/>
    </source>
</evidence>
<proteinExistence type="predicted"/>
<accession>D5PDE4</accession>
<keyword evidence="3" id="KW-1185">Reference proteome</keyword>
<dbReference type="InterPro" id="IPR015035">
    <property type="entry name" value="DUF1918"/>
</dbReference>
<dbReference type="HOGENOM" id="CLU_172512_0_0_11"/>
<dbReference type="EMBL" id="ADNV01000294">
    <property type="protein sequence ID" value="EFG75870.1"/>
    <property type="molecule type" value="Genomic_DNA"/>
</dbReference>
<comment type="caution">
    <text evidence="2">The sequence shown here is derived from an EMBL/GenBank/DDBJ whole genome shotgun (WGS) entry which is preliminary data.</text>
</comment>
<protein>
    <recommendedName>
        <fullName evidence="1">DUF1918 domain-containing protein</fullName>
    </recommendedName>
</protein>
<dbReference type="Pfam" id="PF08940">
    <property type="entry name" value="DUF1918"/>
    <property type="match status" value="1"/>
</dbReference>
<evidence type="ECO:0000313" key="2">
    <source>
        <dbReference type="EMBL" id="EFG75870.1"/>
    </source>
</evidence>
<feature type="domain" description="DUF1918" evidence="1">
    <location>
        <begin position="3"/>
        <end position="59"/>
    </location>
</feature>
<gene>
    <name evidence="2" type="ORF">HMPREF0591_4188</name>
</gene>
<dbReference type="Proteomes" id="UP000003653">
    <property type="component" value="Unassembled WGS sequence"/>
</dbReference>
<sequence length="90" mass="9666">MVNAHAGDWLVIKSATIGRPDLRGLITSVGSAEGEPPYHVRWLATGEEATVFPGPDAIVVTAAEQQAADERARSRFTAVQAAIRDRVRGR</sequence>
<name>D5PDE4_9MYCO</name>
<evidence type="ECO:0000259" key="1">
    <source>
        <dbReference type="Pfam" id="PF08940"/>
    </source>
</evidence>
<dbReference type="Gene3D" id="2.30.30.440">
    <property type="entry name" value="Domain of unknown function DUF1918"/>
    <property type="match status" value="1"/>
</dbReference>
<dbReference type="SUPFAM" id="SSF50118">
    <property type="entry name" value="Cell growth inhibitor/plasmid maintenance toxic component"/>
    <property type="match status" value="1"/>
</dbReference>